<feature type="domain" description="p-hydroxybenzoic acid efflux pump subunit AaeA-like beta-barrel" evidence="4">
    <location>
        <begin position="249"/>
        <end position="339"/>
    </location>
</feature>
<dbReference type="InterPro" id="IPR058625">
    <property type="entry name" value="MdtA-like_BSH"/>
</dbReference>
<dbReference type="InterPro" id="IPR058634">
    <property type="entry name" value="AaeA-lik-b-barrel"/>
</dbReference>
<organism evidence="5 6">
    <name type="scientific">Rhizobium mongolense subsp. loessense</name>
    <dbReference type="NCBI Taxonomy" id="158890"/>
    <lineage>
        <taxon>Bacteria</taxon>
        <taxon>Pseudomonadati</taxon>
        <taxon>Pseudomonadota</taxon>
        <taxon>Alphaproteobacteria</taxon>
        <taxon>Hyphomicrobiales</taxon>
        <taxon>Rhizobiaceae</taxon>
        <taxon>Rhizobium/Agrobacterium group</taxon>
        <taxon>Rhizobium</taxon>
    </lineage>
</organism>
<sequence>MRNTIKIGTLGALAALIAGLIWSWGWQWVTTGRFEEVTDNAYVRADITSLAPKVAGYVLEVGVTDNAMVQAGDILFRIDDKDYRARLAQADANVASARAALVNLEAETRFQKAVIAQSEAQLQSALAAQTLATQSFDRYRALIRASTVSQAKFEESEAGIAQADASVSAAQAGIEAQNRKLDVLAAQRDAAQAALSQAEAARTLSQIDLDNTTVRAPVSGVVGNRQVRVGRFVTTGTPMLDIVPIRDIWIVANFKETELKHIRVGQPVRISVDGYPHAEIRGVVDSLAPGSGAAFSLIPADNATGNFVRVVQRVPVKIRLTSIPSQVRLVPGLSARVSIRTVEEGETS</sequence>
<gene>
    <name evidence="5" type="ORF">SAMN02927900_01725</name>
</gene>
<name>A0A1G4QR11_9HYPH</name>
<dbReference type="Proteomes" id="UP000199542">
    <property type="component" value="Unassembled WGS sequence"/>
</dbReference>
<dbReference type="Pfam" id="PF25963">
    <property type="entry name" value="Beta-barrel_AAEA"/>
    <property type="match status" value="1"/>
</dbReference>
<dbReference type="InterPro" id="IPR058624">
    <property type="entry name" value="MdtA-like_HH"/>
</dbReference>
<dbReference type="SUPFAM" id="SSF111369">
    <property type="entry name" value="HlyD-like secretion proteins"/>
    <property type="match status" value="3"/>
</dbReference>
<keyword evidence="1" id="KW-0175">Coiled coil</keyword>
<evidence type="ECO:0000259" key="4">
    <source>
        <dbReference type="Pfam" id="PF25963"/>
    </source>
</evidence>
<evidence type="ECO:0000259" key="3">
    <source>
        <dbReference type="Pfam" id="PF25917"/>
    </source>
</evidence>
<dbReference type="Gene3D" id="2.40.30.170">
    <property type="match status" value="1"/>
</dbReference>
<evidence type="ECO:0000313" key="6">
    <source>
        <dbReference type="Proteomes" id="UP000199542"/>
    </source>
</evidence>
<reference evidence="5 6" key="1">
    <citation type="submission" date="2016-10" db="EMBL/GenBank/DDBJ databases">
        <authorList>
            <person name="de Groot N.N."/>
        </authorList>
    </citation>
    <scope>NUCLEOTIDE SEQUENCE [LARGE SCALE GENOMIC DNA]</scope>
    <source>
        <strain evidence="5 6">CGMCC 1.3401</strain>
    </source>
</reference>
<dbReference type="Gene3D" id="2.40.50.100">
    <property type="match status" value="1"/>
</dbReference>
<dbReference type="RefSeq" id="WP_092584468.1">
    <property type="nucleotide sequence ID" value="NZ_FMTM01000002.1"/>
</dbReference>
<dbReference type="PANTHER" id="PTHR30386:SF24">
    <property type="entry name" value="MULTIDRUG RESISTANCE EFFLUX PUMP"/>
    <property type="match status" value="1"/>
</dbReference>
<dbReference type="AlphaFoldDB" id="A0A1G4QR11"/>
<evidence type="ECO:0000256" key="1">
    <source>
        <dbReference type="SAM" id="Coils"/>
    </source>
</evidence>
<feature type="domain" description="Multidrug resistance protein MdtA-like barrel-sandwich hybrid" evidence="3">
    <location>
        <begin position="49"/>
        <end position="239"/>
    </location>
</feature>
<evidence type="ECO:0000259" key="2">
    <source>
        <dbReference type="Pfam" id="PF25876"/>
    </source>
</evidence>
<dbReference type="Pfam" id="PF25917">
    <property type="entry name" value="BSH_RND"/>
    <property type="match status" value="1"/>
</dbReference>
<dbReference type="GO" id="GO:0055085">
    <property type="term" value="P:transmembrane transport"/>
    <property type="evidence" value="ECO:0007669"/>
    <property type="project" value="InterPro"/>
</dbReference>
<dbReference type="EMBL" id="FMTM01000002">
    <property type="protein sequence ID" value="SCW46798.1"/>
    <property type="molecule type" value="Genomic_DNA"/>
</dbReference>
<evidence type="ECO:0000313" key="5">
    <source>
        <dbReference type="EMBL" id="SCW46798.1"/>
    </source>
</evidence>
<dbReference type="InterPro" id="IPR050739">
    <property type="entry name" value="MFP"/>
</dbReference>
<feature type="domain" description="Multidrug resistance protein MdtA-like alpha-helical hairpin" evidence="2">
    <location>
        <begin position="116"/>
        <end position="176"/>
    </location>
</feature>
<dbReference type="Gene3D" id="1.10.287.470">
    <property type="entry name" value="Helix hairpin bin"/>
    <property type="match status" value="2"/>
</dbReference>
<dbReference type="Pfam" id="PF25876">
    <property type="entry name" value="HH_MFP_RND"/>
    <property type="match status" value="1"/>
</dbReference>
<protein>
    <submittedName>
        <fullName evidence="5">Membrane fusion protein, multidrug efflux system</fullName>
    </submittedName>
</protein>
<proteinExistence type="predicted"/>
<feature type="coiled-coil region" evidence="1">
    <location>
        <begin position="174"/>
        <end position="201"/>
    </location>
</feature>
<dbReference type="PANTHER" id="PTHR30386">
    <property type="entry name" value="MEMBRANE FUSION SUBUNIT OF EMRAB-TOLC MULTIDRUG EFFLUX PUMP"/>
    <property type="match status" value="1"/>
</dbReference>
<accession>A0A1G4QR11</accession>